<accession>A0A9P7BJH9</accession>
<evidence type="ECO:0000313" key="2">
    <source>
        <dbReference type="EMBL" id="KAG1290905.1"/>
    </source>
</evidence>
<evidence type="ECO:0000256" key="1">
    <source>
        <dbReference type="SAM" id="SignalP"/>
    </source>
</evidence>
<dbReference type="AlphaFoldDB" id="A0A9P7BJH9"/>
<feature type="chain" id="PRO_5040144216" evidence="1">
    <location>
        <begin position="21"/>
        <end position="200"/>
    </location>
</feature>
<reference evidence="2" key="1">
    <citation type="journal article" date="2020" name="Microb. Genom.">
        <title>Genetic diversity of clinical and environmental Mucorales isolates obtained from an investigation of mucormycosis cases among solid organ transplant recipients.</title>
        <authorList>
            <person name="Nguyen M.H."/>
            <person name="Kaul D."/>
            <person name="Muto C."/>
            <person name="Cheng S.J."/>
            <person name="Richter R.A."/>
            <person name="Bruno V.M."/>
            <person name="Liu G."/>
            <person name="Beyhan S."/>
            <person name="Sundermann A.J."/>
            <person name="Mounaud S."/>
            <person name="Pasculle A.W."/>
            <person name="Nierman W.C."/>
            <person name="Driscoll E."/>
            <person name="Cumbie R."/>
            <person name="Clancy C.J."/>
            <person name="Dupont C.L."/>
        </authorList>
    </citation>
    <scope>NUCLEOTIDE SEQUENCE</scope>
    <source>
        <strain evidence="2">GL11</strain>
    </source>
</reference>
<gene>
    <name evidence="2" type="ORF">G6F64_013864</name>
</gene>
<organism evidence="2 3">
    <name type="scientific">Rhizopus oryzae</name>
    <name type="common">Mucormycosis agent</name>
    <name type="synonym">Rhizopus arrhizus var. delemar</name>
    <dbReference type="NCBI Taxonomy" id="64495"/>
    <lineage>
        <taxon>Eukaryota</taxon>
        <taxon>Fungi</taxon>
        <taxon>Fungi incertae sedis</taxon>
        <taxon>Mucoromycota</taxon>
        <taxon>Mucoromycotina</taxon>
        <taxon>Mucoromycetes</taxon>
        <taxon>Mucorales</taxon>
        <taxon>Mucorineae</taxon>
        <taxon>Rhizopodaceae</taxon>
        <taxon>Rhizopus</taxon>
    </lineage>
</organism>
<keyword evidence="3" id="KW-1185">Reference proteome</keyword>
<comment type="caution">
    <text evidence="2">The sequence shown here is derived from an EMBL/GenBank/DDBJ whole genome shotgun (WGS) entry which is preliminary data.</text>
</comment>
<protein>
    <submittedName>
        <fullName evidence="2">Uncharacterized protein</fullName>
    </submittedName>
</protein>
<evidence type="ECO:0000313" key="3">
    <source>
        <dbReference type="Proteomes" id="UP000716291"/>
    </source>
</evidence>
<dbReference type="Pfam" id="PF02992">
    <property type="entry name" value="Transposase_21"/>
    <property type="match status" value="1"/>
</dbReference>
<dbReference type="EMBL" id="JAANQT010006613">
    <property type="protein sequence ID" value="KAG1290905.1"/>
    <property type="molecule type" value="Genomic_DNA"/>
</dbReference>
<name>A0A9P7BJH9_RHIOR</name>
<dbReference type="InterPro" id="IPR004242">
    <property type="entry name" value="Transposase_21"/>
</dbReference>
<proteinExistence type="predicted"/>
<feature type="signal peptide" evidence="1">
    <location>
        <begin position="1"/>
        <end position="20"/>
    </location>
</feature>
<sequence>MVCPVFLFVLLVEAFTLLEACILAPVAMYASLTTLIDKHNHVEMLFFVGSSLKPVLEYPYNSIIETLKKFFMRPSFEQQIEQWRRRSVDEDVMFDIYDGRVWNQLVDSNGQVFTSQPRSLMVSLNVDWFQPSDNMKHSSGAIYLAINNLPRNTRMKFSNIVLAGVIPGPHEPNDDQIQNFLKPLVDELLVLSCGINVHQL</sequence>
<dbReference type="Proteomes" id="UP000716291">
    <property type="component" value="Unassembled WGS sequence"/>
</dbReference>
<keyword evidence="1" id="KW-0732">Signal</keyword>